<feature type="compositionally biased region" description="Polar residues" evidence="2">
    <location>
        <begin position="318"/>
        <end position="330"/>
    </location>
</feature>
<evidence type="ECO:0000259" key="3">
    <source>
        <dbReference type="PROSITE" id="PS51029"/>
    </source>
</evidence>
<dbReference type="VEuPathDB" id="VectorBase:GBRI016233"/>
<feature type="region of interest" description="Disordered" evidence="2">
    <location>
        <begin position="412"/>
        <end position="435"/>
    </location>
</feature>
<feature type="region of interest" description="Disordered" evidence="2">
    <location>
        <begin position="151"/>
        <end position="206"/>
    </location>
</feature>
<name>A0A1A9WE61_9MUSC</name>
<feature type="compositionally biased region" description="Low complexity" evidence="2">
    <location>
        <begin position="178"/>
        <end position="206"/>
    </location>
</feature>
<dbReference type="AlphaFoldDB" id="A0A1A9WE61"/>
<dbReference type="GO" id="GO:0003677">
    <property type="term" value="F:DNA binding"/>
    <property type="evidence" value="ECO:0007669"/>
    <property type="project" value="InterPro"/>
</dbReference>
<evidence type="ECO:0000313" key="6">
    <source>
        <dbReference type="Proteomes" id="UP000091820"/>
    </source>
</evidence>
<reference evidence="5" key="2">
    <citation type="submission" date="2020-05" db="UniProtKB">
        <authorList>
            <consortium name="EnsemblMetazoa"/>
        </authorList>
    </citation>
    <scope>IDENTIFICATION</scope>
    <source>
        <strain evidence="5">IAEA</strain>
    </source>
</reference>
<dbReference type="GO" id="GO:0005634">
    <property type="term" value="C:nucleus"/>
    <property type="evidence" value="ECO:0007669"/>
    <property type="project" value="UniProtKB-SubCell"/>
</dbReference>
<protein>
    <recommendedName>
        <fullName evidence="7">MADF domain-containing protein</fullName>
    </recommendedName>
</protein>
<dbReference type="Pfam" id="PF10545">
    <property type="entry name" value="MADF_DNA_bdg"/>
    <property type="match status" value="1"/>
</dbReference>
<evidence type="ECO:0000259" key="4">
    <source>
        <dbReference type="PROSITE" id="PS51031"/>
    </source>
</evidence>
<dbReference type="PANTHER" id="PTHR12243">
    <property type="entry name" value="MADF DOMAIN TRANSCRIPTION FACTOR"/>
    <property type="match status" value="1"/>
</dbReference>
<dbReference type="PANTHER" id="PTHR12243:SF60">
    <property type="entry name" value="SI:CH211-15D5.12-RELATED"/>
    <property type="match status" value="1"/>
</dbReference>
<keyword evidence="1" id="KW-0539">Nucleus</keyword>
<accession>A0A1A9WE61</accession>
<dbReference type="SMART" id="SM00595">
    <property type="entry name" value="MADF"/>
    <property type="match status" value="1"/>
</dbReference>
<feature type="compositionally biased region" description="Low complexity" evidence="2">
    <location>
        <begin position="412"/>
        <end position="422"/>
    </location>
</feature>
<evidence type="ECO:0008006" key="7">
    <source>
        <dbReference type="Google" id="ProtNLM"/>
    </source>
</evidence>
<proteinExistence type="predicted"/>
<feature type="region of interest" description="Disordered" evidence="2">
    <location>
        <begin position="309"/>
        <end position="330"/>
    </location>
</feature>
<dbReference type="PROSITE" id="PS51029">
    <property type="entry name" value="MADF"/>
    <property type="match status" value="1"/>
</dbReference>
<dbReference type="InterPro" id="IPR039353">
    <property type="entry name" value="TF_Adf1"/>
</dbReference>
<comment type="subcellular location">
    <subcellularLocation>
        <location evidence="1">Nucleus</location>
    </subcellularLocation>
</comment>
<dbReference type="InterPro" id="IPR004210">
    <property type="entry name" value="BESS_motif"/>
</dbReference>
<dbReference type="STRING" id="37001.A0A1A9WE61"/>
<dbReference type="Pfam" id="PF02944">
    <property type="entry name" value="BESS"/>
    <property type="match status" value="1"/>
</dbReference>
<feature type="domain" description="MADF" evidence="3">
    <location>
        <begin position="27"/>
        <end position="114"/>
    </location>
</feature>
<feature type="region of interest" description="Disordered" evidence="2">
    <location>
        <begin position="358"/>
        <end position="385"/>
    </location>
</feature>
<dbReference type="PROSITE" id="PS51031">
    <property type="entry name" value="BESS"/>
    <property type="match status" value="1"/>
</dbReference>
<dbReference type="Proteomes" id="UP000091820">
    <property type="component" value="Unassembled WGS sequence"/>
</dbReference>
<organism evidence="5 6">
    <name type="scientific">Glossina brevipalpis</name>
    <dbReference type="NCBI Taxonomy" id="37001"/>
    <lineage>
        <taxon>Eukaryota</taxon>
        <taxon>Metazoa</taxon>
        <taxon>Ecdysozoa</taxon>
        <taxon>Arthropoda</taxon>
        <taxon>Hexapoda</taxon>
        <taxon>Insecta</taxon>
        <taxon>Pterygota</taxon>
        <taxon>Neoptera</taxon>
        <taxon>Endopterygota</taxon>
        <taxon>Diptera</taxon>
        <taxon>Brachycera</taxon>
        <taxon>Muscomorpha</taxon>
        <taxon>Hippoboscoidea</taxon>
        <taxon>Glossinidae</taxon>
        <taxon>Glossina</taxon>
    </lineage>
</organism>
<evidence type="ECO:0000313" key="5">
    <source>
        <dbReference type="EnsemblMetazoa" id="GBRI016233-PA"/>
    </source>
</evidence>
<dbReference type="InterPro" id="IPR006578">
    <property type="entry name" value="MADF-dom"/>
</dbReference>
<reference evidence="6" key="1">
    <citation type="submission" date="2014-03" db="EMBL/GenBank/DDBJ databases">
        <authorList>
            <person name="Aksoy S."/>
            <person name="Warren W."/>
            <person name="Wilson R.K."/>
        </authorList>
    </citation>
    <scope>NUCLEOTIDE SEQUENCE [LARGE SCALE GENOMIC DNA]</scope>
    <source>
        <strain evidence="6">IAEA</strain>
    </source>
</reference>
<evidence type="ECO:0000256" key="1">
    <source>
        <dbReference type="PROSITE-ProRule" id="PRU00371"/>
    </source>
</evidence>
<feature type="domain" description="BESS" evidence="4">
    <location>
        <begin position="266"/>
        <end position="305"/>
    </location>
</feature>
<dbReference type="GO" id="GO:0005667">
    <property type="term" value="C:transcription regulator complex"/>
    <property type="evidence" value="ECO:0007669"/>
    <property type="project" value="TreeGrafter"/>
</dbReference>
<sequence>MKLKNQKMTSSASSADSKPDNYQINAKICRLVEQYPCMYDRSHPHYLKKDVVDQAWVKIAKEMNDSIPSCKERWRNIRTSYARSINVNKIPASANRTKPYYLHEELQFLSLHITPGIPISRHYRLTHHNDKVEILKNATGGEESFDSYAATMRDEEEDNCPERDEGSKSVSSEKMAKIQQEMEQEIIQQERQQQQQQQQQQHQSIPQPIVQIEEEDTEAMINNNIRRNSINYACAPPKKRLRIKDNSTCPVESYPDVKPLDILPQSDYDGIFLQGLLPEMKAMDFRQKIQFKRRIYEVLGEIFDTSASNSTISATSSPYTSNRNQNLTSTSKFSPKALTVVHASDLSMLRRLSNLLQDSNEAPSSSPARQDGISSTVHAPSVMPSNTLHIPVTKIGATTRSSANLMRVRMSNNNTVSSNQTVKQEPYPNEDHGSD</sequence>
<keyword evidence="6" id="KW-1185">Reference proteome</keyword>
<dbReference type="EnsemblMetazoa" id="GBRI016233-RA">
    <property type="protein sequence ID" value="GBRI016233-PA"/>
    <property type="gene ID" value="GBRI016233"/>
</dbReference>
<dbReference type="GO" id="GO:0006357">
    <property type="term" value="P:regulation of transcription by RNA polymerase II"/>
    <property type="evidence" value="ECO:0007669"/>
    <property type="project" value="TreeGrafter"/>
</dbReference>
<evidence type="ECO:0000256" key="2">
    <source>
        <dbReference type="SAM" id="MobiDB-lite"/>
    </source>
</evidence>